<sequence length="144" mass="16136">MYQFAPESGAYNLAFTVQDAGYLDAEGYVYICDRLKDMICYAGENVYPAEMENILYEHQAIAEVAVIGVPDEDWGESIKAIVVLKPGMNATAFDIINFVRGKLADFKLPRSVEFVASLPRTPSGKVQKGKLREPFWQGYSRKVN</sequence>
<evidence type="ECO:0000313" key="4">
    <source>
        <dbReference type="EMBL" id="MBD2502812.1"/>
    </source>
</evidence>
<protein>
    <recommendedName>
        <fullName evidence="3">AMP-binding enzyme C-terminal domain-containing protein</fullName>
    </recommendedName>
</protein>
<gene>
    <name evidence="4" type="ORF">H6G83_19755</name>
</gene>
<dbReference type="PANTHER" id="PTHR43201:SF5">
    <property type="entry name" value="MEDIUM-CHAIN ACYL-COA LIGASE ACSF2, MITOCHONDRIAL"/>
    <property type="match status" value="1"/>
</dbReference>
<dbReference type="Gene3D" id="3.30.300.30">
    <property type="match status" value="1"/>
</dbReference>
<reference evidence="4 5" key="1">
    <citation type="journal article" date="2020" name="ISME J.">
        <title>Comparative genomics reveals insights into cyanobacterial evolution and habitat adaptation.</title>
        <authorList>
            <person name="Chen M.Y."/>
            <person name="Teng W.K."/>
            <person name="Zhao L."/>
            <person name="Hu C.X."/>
            <person name="Zhou Y.K."/>
            <person name="Han B.P."/>
            <person name="Song L.R."/>
            <person name="Shu W.S."/>
        </authorList>
    </citation>
    <scope>NUCLEOTIDE SEQUENCE [LARGE SCALE GENOMIC DNA]</scope>
    <source>
        <strain evidence="4 5">FACHB-119</strain>
    </source>
</reference>
<dbReference type="InterPro" id="IPR045851">
    <property type="entry name" value="AMP-bd_C_sf"/>
</dbReference>
<comment type="similarity">
    <text evidence="1">Belongs to the ATP-dependent AMP-binding enzyme family.</text>
</comment>
<dbReference type="RefSeq" id="WP_190475424.1">
    <property type="nucleotide sequence ID" value="NZ_JACJSG010000027.1"/>
</dbReference>
<dbReference type="EMBL" id="JACJSG010000027">
    <property type="protein sequence ID" value="MBD2502812.1"/>
    <property type="molecule type" value="Genomic_DNA"/>
</dbReference>
<dbReference type="Proteomes" id="UP000661112">
    <property type="component" value="Unassembled WGS sequence"/>
</dbReference>
<dbReference type="Pfam" id="PF13193">
    <property type="entry name" value="AMP-binding_C"/>
    <property type="match status" value="1"/>
</dbReference>
<feature type="domain" description="AMP-binding enzyme C-terminal" evidence="3">
    <location>
        <begin position="50"/>
        <end position="125"/>
    </location>
</feature>
<keyword evidence="2" id="KW-0436">Ligase</keyword>
<evidence type="ECO:0000256" key="1">
    <source>
        <dbReference type="ARBA" id="ARBA00006432"/>
    </source>
</evidence>
<proteinExistence type="inferred from homology"/>
<evidence type="ECO:0000313" key="5">
    <source>
        <dbReference type="Proteomes" id="UP000661112"/>
    </source>
</evidence>
<comment type="caution">
    <text evidence="4">The sequence shown here is derived from an EMBL/GenBank/DDBJ whole genome shotgun (WGS) entry which is preliminary data.</text>
</comment>
<evidence type="ECO:0000259" key="3">
    <source>
        <dbReference type="Pfam" id="PF13193"/>
    </source>
</evidence>
<keyword evidence="5" id="KW-1185">Reference proteome</keyword>
<dbReference type="InterPro" id="IPR025110">
    <property type="entry name" value="AMP-bd_C"/>
</dbReference>
<organism evidence="4 5">
    <name type="scientific">Anabaena azotica FACHB-119</name>
    <dbReference type="NCBI Taxonomy" id="947527"/>
    <lineage>
        <taxon>Bacteria</taxon>
        <taxon>Bacillati</taxon>
        <taxon>Cyanobacteriota</taxon>
        <taxon>Cyanophyceae</taxon>
        <taxon>Nostocales</taxon>
        <taxon>Nostocaceae</taxon>
        <taxon>Anabaena</taxon>
        <taxon>Anabaena azotica</taxon>
    </lineage>
</organism>
<dbReference type="PANTHER" id="PTHR43201">
    <property type="entry name" value="ACYL-COA SYNTHETASE"/>
    <property type="match status" value="1"/>
</dbReference>
<dbReference type="SUPFAM" id="SSF56801">
    <property type="entry name" value="Acetyl-CoA synthetase-like"/>
    <property type="match status" value="1"/>
</dbReference>
<accession>A0ABR8D7E6</accession>
<evidence type="ECO:0000256" key="2">
    <source>
        <dbReference type="ARBA" id="ARBA00022598"/>
    </source>
</evidence>
<name>A0ABR8D7E6_9NOST</name>